<evidence type="ECO:0000313" key="2">
    <source>
        <dbReference type="EMBL" id="MCU9593584.1"/>
    </source>
</evidence>
<reference evidence="2 3" key="1">
    <citation type="submission" date="2022-10" db="EMBL/GenBank/DDBJ databases">
        <title>Description of Fervidibacillus gen. nov. in the family Fervidibacillaceae fam. nov. with two species, Fervidibacillus albus sp. nov., and Fervidibacillus halotolerans sp. nov., isolated from tidal flat sediments.</title>
        <authorList>
            <person name="Kwon K.K."/>
            <person name="Yang S.-H."/>
        </authorList>
    </citation>
    <scope>NUCLEOTIDE SEQUENCE [LARGE SCALE GENOMIC DNA]</scope>
    <source>
        <strain evidence="2 3">DSM 23332</strain>
    </source>
</reference>
<name>A0ABT2WD33_9BACI</name>
<keyword evidence="3" id="KW-1185">Reference proteome</keyword>
<comment type="caution">
    <text evidence="2">The sequence shown here is derived from an EMBL/GenBank/DDBJ whole genome shotgun (WGS) entry which is preliminary data.</text>
</comment>
<dbReference type="Proteomes" id="UP001208656">
    <property type="component" value="Unassembled WGS sequence"/>
</dbReference>
<sequence length="88" mass="10729">MKDIKRFFRGNQLVNIPKKEKDKVLLFDYLITFFDKEIIYTEKEINNILREFYSDYAILRRYLVDFGYLSRESDGSSYTVIERKVIKK</sequence>
<evidence type="ECO:0000259" key="1">
    <source>
        <dbReference type="Pfam" id="PF09860"/>
    </source>
</evidence>
<organism evidence="2 3">
    <name type="scientific">Pallidibacillus thermolactis</name>
    <dbReference type="NCBI Taxonomy" id="251051"/>
    <lineage>
        <taxon>Bacteria</taxon>
        <taxon>Bacillati</taxon>
        <taxon>Bacillota</taxon>
        <taxon>Bacilli</taxon>
        <taxon>Bacillales</taxon>
        <taxon>Bacillaceae</taxon>
        <taxon>Pallidibacillus</taxon>
    </lineage>
</organism>
<proteinExistence type="predicted"/>
<dbReference type="InterPro" id="IPR018656">
    <property type="entry name" value="DUF2087"/>
</dbReference>
<gene>
    <name evidence="2" type="ORF">OEV82_03820</name>
</gene>
<accession>A0ABT2WD33</accession>
<dbReference type="EMBL" id="JAOUSE010000006">
    <property type="protein sequence ID" value="MCU9593584.1"/>
    <property type="molecule type" value="Genomic_DNA"/>
</dbReference>
<dbReference type="RefSeq" id="WP_263061088.1">
    <property type="nucleotide sequence ID" value="NZ_JAOUSE010000006.1"/>
</dbReference>
<evidence type="ECO:0000313" key="3">
    <source>
        <dbReference type="Proteomes" id="UP001208656"/>
    </source>
</evidence>
<protein>
    <submittedName>
        <fullName evidence="2">DUF2087 domain-containing protein</fullName>
    </submittedName>
</protein>
<feature type="domain" description="DUF2087" evidence="1">
    <location>
        <begin position="12"/>
        <end position="79"/>
    </location>
</feature>
<dbReference type="Pfam" id="PF09860">
    <property type="entry name" value="DUF2087"/>
    <property type="match status" value="1"/>
</dbReference>